<dbReference type="RefSeq" id="WP_170921164.1">
    <property type="nucleotide sequence ID" value="NZ_FUWJ01000011.1"/>
</dbReference>
<sequence>MVLATAHISSACAEDAERWHAPFGGTFNANFTVTSDYSYAGVSASGRGPAVQAGLDYRTPNLIERFPVWIYLSGWGSNTTLIAGQGVEIDTTAGVKALVLDRKVKLDLGYLRVSYPGFSDTLGYNYGAVVLNIDYDIDWATLNGRVLYSPNSFGNGGQTWNKRGMLSVPLPFLNVDGRFIFKGYVSLGNYQVQNPLPYGISVNDYWYWQIGFVTSAFGPDMMIAYTGTNLGYAACNNTNYCDSRVFVSVTKVF</sequence>
<accession>A0A1T4T1G2</accession>
<dbReference type="InterPro" id="IPR010239">
    <property type="entry name" value="CHP02001"/>
</dbReference>
<dbReference type="Pfam" id="PF09694">
    <property type="entry name" value="Gcw_chp"/>
    <property type="match status" value="1"/>
</dbReference>
<dbReference type="AlphaFoldDB" id="A0A1T4T1G2"/>
<organism evidence="1 2">
    <name type="scientific">Enhydrobacter aerosaccus</name>
    <dbReference type="NCBI Taxonomy" id="225324"/>
    <lineage>
        <taxon>Bacteria</taxon>
        <taxon>Pseudomonadati</taxon>
        <taxon>Pseudomonadota</taxon>
        <taxon>Alphaproteobacteria</taxon>
        <taxon>Hyphomicrobiales</taxon>
        <taxon>Enhydrobacter</taxon>
    </lineage>
</organism>
<name>A0A1T4T1G2_9HYPH</name>
<protein>
    <recommendedName>
        <fullName evidence="3">MetA-pathway of phenol degradation</fullName>
    </recommendedName>
</protein>
<dbReference type="Proteomes" id="UP000190092">
    <property type="component" value="Unassembled WGS sequence"/>
</dbReference>
<evidence type="ECO:0000313" key="2">
    <source>
        <dbReference type="Proteomes" id="UP000190092"/>
    </source>
</evidence>
<gene>
    <name evidence="1" type="ORF">SAMN02745126_05472</name>
</gene>
<reference evidence="2" key="1">
    <citation type="submission" date="2017-02" db="EMBL/GenBank/DDBJ databases">
        <authorList>
            <person name="Varghese N."/>
            <person name="Submissions S."/>
        </authorList>
    </citation>
    <scope>NUCLEOTIDE SEQUENCE [LARGE SCALE GENOMIC DNA]</scope>
    <source>
        <strain evidence="2">ATCC 27094</strain>
    </source>
</reference>
<dbReference type="EMBL" id="FUWJ01000011">
    <property type="protein sequence ID" value="SKA34081.1"/>
    <property type="molecule type" value="Genomic_DNA"/>
</dbReference>
<keyword evidence="2" id="KW-1185">Reference proteome</keyword>
<evidence type="ECO:0000313" key="1">
    <source>
        <dbReference type="EMBL" id="SKA34081.1"/>
    </source>
</evidence>
<evidence type="ECO:0008006" key="3">
    <source>
        <dbReference type="Google" id="ProtNLM"/>
    </source>
</evidence>
<proteinExistence type="predicted"/>
<dbReference type="NCBIfam" id="TIGR02001">
    <property type="entry name" value="gcw_chp"/>
    <property type="match status" value="1"/>
</dbReference>